<organism evidence="10">
    <name type="scientific">Candidatus Fermentithermobacillus carboniphilus</name>
    <dbReference type="NCBI Taxonomy" id="3085328"/>
    <lineage>
        <taxon>Bacteria</taxon>
        <taxon>Bacillati</taxon>
        <taxon>Bacillota</taxon>
        <taxon>Candidatus Fermentithermobacillia</taxon>
        <taxon>Candidatus Fermentithermobacillales</taxon>
        <taxon>Candidatus Fermentithermobacillaceae</taxon>
        <taxon>Candidatus Fermentithermobacillus</taxon>
    </lineage>
</organism>
<proteinExistence type="predicted"/>
<dbReference type="NCBIfam" id="TIGR02024">
    <property type="entry name" value="FtcD"/>
    <property type="match status" value="1"/>
</dbReference>
<dbReference type="EMBL" id="CP062796">
    <property type="protein sequence ID" value="QUL99697.1"/>
    <property type="molecule type" value="Genomic_DNA"/>
</dbReference>
<dbReference type="KEGG" id="fcz:IMF26_09645"/>
<dbReference type="PANTHER" id="PTHR12234">
    <property type="entry name" value="FORMIMINOTRANSFERASE-CYCLODEAMINASE"/>
    <property type="match status" value="1"/>
</dbReference>
<dbReference type="Pfam" id="PF07837">
    <property type="entry name" value="FTCD_N"/>
    <property type="match status" value="1"/>
</dbReference>
<dbReference type="GO" id="GO:0006547">
    <property type="term" value="P:L-histidine metabolic process"/>
    <property type="evidence" value="ECO:0007669"/>
    <property type="project" value="UniProtKB-KW"/>
</dbReference>
<dbReference type="Pfam" id="PF02971">
    <property type="entry name" value="FTCD"/>
    <property type="match status" value="1"/>
</dbReference>
<dbReference type="EC" id="2.1.2.5" evidence="3"/>
<sequence>MEPQVVECVPNFSEGRDQEVVNQIVQSIRSCGCRVLDVSSDASHNRTVVTFTGTPARVEEAAFQCTKRAAELIDMERHRGEHPRIGATDVIPFVPIRGVTMDECVQMARRVGKRIGEELHIPVYLYAKAATREDRVRLPDIRKGEYEGLKEAIKVDPARAPDYGPLELHPTAGATAVGARPPLIAFNVNLDTPDVRIAKSIARDIRESSGGLPHVQAKGVIIEETGLAQVTMNLLDYQETPISLVYQHIEEEARKRGTNIRDSEIVGMVPLDALLEVVYSRLKLKGFSKHRILDFNI</sequence>
<feature type="domain" description="Formiminotransferase N-terminal subdomain" evidence="9">
    <location>
        <begin position="4"/>
        <end position="181"/>
    </location>
</feature>
<dbReference type="InterPro" id="IPR012886">
    <property type="entry name" value="Formiminotransferase_N"/>
</dbReference>
<evidence type="ECO:0000256" key="4">
    <source>
        <dbReference type="ARBA" id="ARBA00022490"/>
    </source>
</evidence>
<dbReference type="SMART" id="SM01222">
    <property type="entry name" value="FTCD_N"/>
    <property type="match status" value="1"/>
</dbReference>
<dbReference type="Gene3D" id="3.30.70.670">
    <property type="entry name" value="Formiminotransferase, C-terminal subdomain"/>
    <property type="match status" value="1"/>
</dbReference>
<dbReference type="InterPro" id="IPR004227">
    <property type="entry name" value="Formiminotransferase_cat"/>
</dbReference>
<dbReference type="SUPFAM" id="SSF55116">
    <property type="entry name" value="Formiminotransferase domain of formiminotransferase-cyclodeaminase"/>
    <property type="match status" value="2"/>
</dbReference>
<dbReference type="SMART" id="SM01221">
    <property type="entry name" value="FTCD"/>
    <property type="match status" value="1"/>
</dbReference>
<evidence type="ECO:0000256" key="3">
    <source>
        <dbReference type="ARBA" id="ARBA00012252"/>
    </source>
</evidence>
<dbReference type="InterPro" id="IPR022384">
    <property type="entry name" value="FormiminoTrfase_cat_dom_sf"/>
</dbReference>
<accession>A0AAT9LHJ1</accession>
<dbReference type="InterPro" id="IPR051623">
    <property type="entry name" value="FTCD"/>
</dbReference>
<comment type="pathway">
    <text evidence="2">Amino-acid degradation; L-histidine degradation into L-glutamate; L-glutamate from N-formimidoyl-L-glutamate (transferase route): step 1/1.</text>
</comment>
<dbReference type="GO" id="GO:0030409">
    <property type="term" value="F:glutamate formimidoyltransferase activity"/>
    <property type="evidence" value="ECO:0007669"/>
    <property type="project" value="UniProtKB-EC"/>
</dbReference>
<keyword evidence="6" id="KW-0369">Histidine metabolism</keyword>
<protein>
    <recommendedName>
        <fullName evidence="3">glutamate formimidoyltransferase</fullName>
        <ecNumber evidence="3">2.1.2.5</ecNumber>
    </recommendedName>
</protein>
<evidence type="ECO:0000259" key="8">
    <source>
        <dbReference type="SMART" id="SM01221"/>
    </source>
</evidence>
<evidence type="ECO:0000256" key="7">
    <source>
        <dbReference type="ARBA" id="ARBA00022954"/>
    </source>
</evidence>
<dbReference type="InterPro" id="IPR037064">
    <property type="entry name" value="Formiminotransferase_N_sf"/>
</dbReference>
<evidence type="ECO:0000256" key="6">
    <source>
        <dbReference type="ARBA" id="ARBA00022808"/>
    </source>
</evidence>
<evidence type="ECO:0000256" key="1">
    <source>
        <dbReference type="ARBA" id="ARBA00004496"/>
    </source>
</evidence>
<dbReference type="Gene3D" id="3.30.990.10">
    <property type="entry name" value="Formiminotransferase, N-terminal subdomain"/>
    <property type="match status" value="1"/>
</dbReference>
<feature type="domain" description="Formiminotransferase C-terminal subdomain" evidence="8">
    <location>
        <begin position="182"/>
        <end position="296"/>
    </location>
</feature>
<reference evidence="10" key="1">
    <citation type="submission" date="2020-10" db="EMBL/GenBank/DDBJ databases">
        <authorList>
            <person name="Kadnikov V."/>
            <person name="Beletsky A.V."/>
            <person name="Mardanov A.V."/>
            <person name="Karnachuk O.V."/>
            <person name="Ravin N.V."/>
        </authorList>
    </citation>
    <scope>NUCLEOTIDE SEQUENCE</scope>
    <source>
        <strain evidence="10">Bu02</strain>
    </source>
</reference>
<reference evidence="10" key="2">
    <citation type="journal article" date="2023" name="Biology">
        <title>Prokaryotic Life Associated with Coal-Fire Gas Vents Revealed by Metagenomics.</title>
        <authorList>
            <person name="Kadnikov V.V."/>
            <person name="Mardanov A.V."/>
            <person name="Beletsky A.V."/>
            <person name="Karnachuk O.V."/>
            <person name="Ravin N.V."/>
        </authorList>
    </citation>
    <scope>NUCLEOTIDE SEQUENCE</scope>
    <source>
        <strain evidence="10">Bu02</strain>
    </source>
</reference>
<evidence type="ECO:0000256" key="5">
    <source>
        <dbReference type="ARBA" id="ARBA00022679"/>
    </source>
</evidence>
<name>A0AAT9LHJ1_9FIRM</name>
<evidence type="ECO:0000256" key="2">
    <source>
        <dbReference type="ARBA" id="ARBA00005082"/>
    </source>
</evidence>
<dbReference type="PANTHER" id="PTHR12234:SF8">
    <property type="entry name" value="FORMIMINOTRANSFERASE-CYCLODEAMINASE"/>
    <property type="match status" value="1"/>
</dbReference>
<dbReference type="InterPro" id="IPR013802">
    <property type="entry name" value="Formiminotransferase_C"/>
</dbReference>
<gene>
    <name evidence="10" type="primary">ftcD</name>
    <name evidence="10" type="ORF">IMF26_09645</name>
</gene>
<dbReference type="GO" id="GO:0005542">
    <property type="term" value="F:folic acid binding"/>
    <property type="evidence" value="ECO:0007669"/>
    <property type="project" value="UniProtKB-KW"/>
</dbReference>
<keyword evidence="5 10" id="KW-0808">Transferase</keyword>
<evidence type="ECO:0000259" key="9">
    <source>
        <dbReference type="SMART" id="SM01222"/>
    </source>
</evidence>
<keyword evidence="7" id="KW-0290">Folate-binding</keyword>
<dbReference type="InterPro" id="IPR037070">
    <property type="entry name" value="Formiminotransferase_C_sf"/>
</dbReference>
<comment type="subcellular location">
    <subcellularLocation>
        <location evidence="1">Cytoplasm</location>
    </subcellularLocation>
</comment>
<keyword evidence="4" id="KW-0963">Cytoplasm</keyword>
<dbReference type="AlphaFoldDB" id="A0AAT9LHJ1"/>
<evidence type="ECO:0000313" key="10">
    <source>
        <dbReference type="EMBL" id="QUL99697.1"/>
    </source>
</evidence>
<dbReference type="GO" id="GO:0005737">
    <property type="term" value="C:cytoplasm"/>
    <property type="evidence" value="ECO:0007669"/>
    <property type="project" value="UniProtKB-SubCell"/>
</dbReference>